<dbReference type="EMBL" id="JAYKXP010000038">
    <property type="protein sequence ID" value="KAK7040125.1"/>
    <property type="molecule type" value="Genomic_DNA"/>
</dbReference>
<reference evidence="1 2" key="1">
    <citation type="submission" date="2024-01" db="EMBL/GenBank/DDBJ databases">
        <title>A draft genome for a cacao thread blight-causing isolate of Paramarasmius palmivorus.</title>
        <authorList>
            <person name="Baruah I.K."/>
            <person name="Bukari Y."/>
            <person name="Amoako-Attah I."/>
            <person name="Meinhardt L.W."/>
            <person name="Bailey B.A."/>
            <person name="Cohen S.P."/>
        </authorList>
    </citation>
    <scope>NUCLEOTIDE SEQUENCE [LARGE SCALE GENOMIC DNA]</scope>
    <source>
        <strain evidence="1 2">GH-12</strain>
    </source>
</reference>
<keyword evidence="2" id="KW-1185">Reference proteome</keyword>
<evidence type="ECO:0000313" key="1">
    <source>
        <dbReference type="EMBL" id="KAK7040125.1"/>
    </source>
</evidence>
<comment type="caution">
    <text evidence="1">The sequence shown here is derived from an EMBL/GenBank/DDBJ whole genome shotgun (WGS) entry which is preliminary data.</text>
</comment>
<proteinExistence type="predicted"/>
<sequence length="512" mass="58789">MRYWNSESLFQRIHDTLKTLSAVIMSSLPTPHPDFADTLPTQTVLLVHTAIRALSTAFGSVAGKPELLVMVNRHWSQIWDWMPLLYDTFLNTRSTRYRQFTHSDTSFCDDLHLSLLTILNSLARESSTASTLLSNPVFSLMVDLLLLATQPPSFGDFSEPLHRNVLSMGTALFKLMSNYPDRAWNPIISEVFDRTPTHFASGILGRIIENTLHKDQIPDYEVLEFSLRALCWSKQFSPPFRSAFIQRRSIFWVCNVMKWMSRQEAHCHGRERLLSFYLKYLRLCTDYLVTTILDKGQTAALEALEAGILESISFSAYILDEETRRGREDLRSLVRCLLRILLNHTMYHSVCAVFAKHFHRANKSVCACISLCPDFTEIEKVVEDRVAKKHRSFGDLDSRDQLFQEWMVDQYIEEQHDNFLAHQAQYRLDNPSLSPDDVVISMLNFDSEEAYGHVIDSVALMEIEDEIPKEALDALLADERIKTDPLVLTSTHLAGRGCRRFGFGHRCSKHTS</sequence>
<evidence type="ECO:0000313" key="2">
    <source>
        <dbReference type="Proteomes" id="UP001383192"/>
    </source>
</evidence>
<name>A0AAW0CMP5_9AGAR</name>
<dbReference type="Proteomes" id="UP001383192">
    <property type="component" value="Unassembled WGS sequence"/>
</dbReference>
<gene>
    <name evidence="1" type="ORF">VNI00_009931</name>
</gene>
<protein>
    <submittedName>
        <fullName evidence="1">Uncharacterized protein</fullName>
    </submittedName>
</protein>
<accession>A0AAW0CMP5</accession>
<dbReference type="AlphaFoldDB" id="A0AAW0CMP5"/>
<organism evidence="1 2">
    <name type="scientific">Paramarasmius palmivorus</name>
    <dbReference type="NCBI Taxonomy" id="297713"/>
    <lineage>
        <taxon>Eukaryota</taxon>
        <taxon>Fungi</taxon>
        <taxon>Dikarya</taxon>
        <taxon>Basidiomycota</taxon>
        <taxon>Agaricomycotina</taxon>
        <taxon>Agaricomycetes</taxon>
        <taxon>Agaricomycetidae</taxon>
        <taxon>Agaricales</taxon>
        <taxon>Marasmiineae</taxon>
        <taxon>Marasmiaceae</taxon>
        <taxon>Paramarasmius</taxon>
    </lineage>
</organism>